<keyword evidence="3" id="KW-1185">Reference proteome</keyword>
<name>A0ABW5U161_9RHOB</name>
<feature type="non-terminal residue" evidence="2">
    <location>
        <position position="603"/>
    </location>
</feature>
<dbReference type="RefSeq" id="WP_386373418.1">
    <property type="nucleotide sequence ID" value="NZ_JBHUMP010000005.1"/>
</dbReference>
<feature type="signal peptide" evidence="1">
    <location>
        <begin position="1"/>
        <end position="24"/>
    </location>
</feature>
<dbReference type="EMBL" id="JBHUMP010000005">
    <property type="protein sequence ID" value="MFD2739622.1"/>
    <property type="molecule type" value="Genomic_DNA"/>
</dbReference>
<dbReference type="Pfam" id="PF06082">
    <property type="entry name" value="YjbH"/>
    <property type="match status" value="1"/>
</dbReference>
<evidence type="ECO:0000313" key="3">
    <source>
        <dbReference type="Proteomes" id="UP001597474"/>
    </source>
</evidence>
<keyword evidence="1" id="KW-0732">Signal</keyword>
<sequence length="603" mass="65285">MRRALTRSCAAAALLALSGGGLTADPSLTTYGTPGLVEMPSAEVLAPGELAFAASVFGPNDRYTGTFQFLPRVYGSFRYSIIEGFNGPVIGNRYDRSFDLHLQLIEENARMPALAFGLRDFLGTGIYSSEYLVATKHLGSRLKVTGGLGWGRLAGRGGFDNPLGVIDDRFETRPGRGDRGNTGGQVEARNWLRGDAAFFGGLAWQMGERTTLFAEYSSDIYDEEEAKTDMKVGSGLNLGIEHRFRNNLRLKGFVIGGEEIGAQLSYVLDPARRVVPGGAEGAPPALGARERLAAASWNDPAQGGGPAALEKVLAHRLAEEGLVLQGFSTSATAASIRIENRRWDVEAQAAGRAARVMAAVLPPRIEQFSVVFQQRGVPVSRVVSRRSDLEELADDYDGAWRTRARAGIEDAADQPRGDALPDAFPQFSYGLSPYLALSFFDPDSPVRADVGAQLSLAYQPSPGLTFAGRFRYPLAGNIDKADRPSDSVIARVRTDVLRYAQESDVEINNLTAEYLFRPGPDLFGRVTAGYLEDMYGGVSGELLWYPVASSLALGAELNYARQRDFDMRLGFQDYDVITGHASAYYDFGNGFLGQIDAGRYLAG</sequence>
<comment type="caution">
    <text evidence="2">The sequence shown here is derived from an EMBL/GenBank/DDBJ whole genome shotgun (WGS) entry which is preliminary data.</text>
</comment>
<dbReference type="Proteomes" id="UP001597474">
    <property type="component" value="Unassembled WGS sequence"/>
</dbReference>
<reference evidence="3" key="1">
    <citation type="journal article" date="2019" name="Int. J. Syst. Evol. Microbiol.">
        <title>The Global Catalogue of Microorganisms (GCM) 10K type strain sequencing project: providing services to taxonomists for standard genome sequencing and annotation.</title>
        <authorList>
            <consortium name="The Broad Institute Genomics Platform"/>
            <consortium name="The Broad Institute Genome Sequencing Center for Infectious Disease"/>
            <person name="Wu L."/>
            <person name="Ma J."/>
        </authorList>
    </citation>
    <scope>NUCLEOTIDE SEQUENCE [LARGE SCALE GENOMIC DNA]</scope>
    <source>
        <strain evidence="3">TISTR 2562</strain>
    </source>
</reference>
<evidence type="ECO:0000256" key="1">
    <source>
        <dbReference type="SAM" id="SignalP"/>
    </source>
</evidence>
<organism evidence="2 3">
    <name type="scientific">Sulfitobacter aestuarii</name>
    <dbReference type="NCBI Taxonomy" id="2161676"/>
    <lineage>
        <taxon>Bacteria</taxon>
        <taxon>Pseudomonadati</taxon>
        <taxon>Pseudomonadota</taxon>
        <taxon>Alphaproteobacteria</taxon>
        <taxon>Rhodobacterales</taxon>
        <taxon>Roseobacteraceae</taxon>
        <taxon>Sulfitobacter</taxon>
    </lineage>
</organism>
<evidence type="ECO:0000313" key="2">
    <source>
        <dbReference type="EMBL" id="MFD2739622.1"/>
    </source>
</evidence>
<dbReference type="InterPro" id="IPR010344">
    <property type="entry name" value="YbjH"/>
</dbReference>
<protein>
    <submittedName>
        <fullName evidence="2">YjbH domain-containing protein</fullName>
    </submittedName>
</protein>
<proteinExistence type="predicted"/>
<feature type="chain" id="PRO_5045300980" evidence="1">
    <location>
        <begin position="25"/>
        <end position="603"/>
    </location>
</feature>
<accession>A0ABW5U161</accession>
<gene>
    <name evidence="2" type="ORF">ACFSUD_08585</name>
</gene>